<evidence type="ECO:0000256" key="8">
    <source>
        <dbReference type="ARBA" id="ARBA00023136"/>
    </source>
</evidence>
<dbReference type="AlphaFoldDB" id="A0A077M3G9"/>
<feature type="domain" description="Cation/H+ exchanger transmembrane" evidence="12">
    <location>
        <begin position="12"/>
        <end position="445"/>
    </location>
</feature>
<feature type="transmembrane region" description="Helical" evidence="11">
    <location>
        <begin position="308"/>
        <end position="329"/>
    </location>
</feature>
<keyword evidence="9" id="KW-0739">Sodium transport</keyword>
<keyword evidence="3" id="KW-1003">Cell membrane</keyword>
<dbReference type="GO" id="GO:0015385">
    <property type="term" value="F:sodium:proton antiporter activity"/>
    <property type="evidence" value="ECO:0007669"/>
    <property type="project" value="InterPro"/>
</dbReference>
<evidence type="ECO:0000256" key="9">
    <source>
        <dbReference type="ARBA" id="ARBA00023201"/>
    </source>
</evidence>
<dbReference type="PANTHER" id="PTHR10110">
    <property type="entry name" value="SODIUM/HYDROGEN EXCHANGER"/>
    <property type="match status" value="1"/>
</dbReference>
<keyword evidence="4 11" id="KW-0812">Transmembrane</keyword>
<feature type="transmembrane region" description="Helical" evidence="11">
    <location>
        <begin position="109"/>
        <end position="130"/>
    </location>
</feature>
<evidence type="ECO:0000256" key="5">
    <source>
        <dbReference type="ARBA" id="ARBA00022989"/>
    </source>
</evidence>
<feature type="transmembrane region" description="Helical" evidence="11">
    <location>
        <begin position="54"/>
        <end position="71"/>
    </location>
</feature>
<dbReference type="RefSeq" id="WP_048552401.1">
    <property type="nucleotide sequence ID" value="NZ_HF570958.1"/>
</dbReference>
<evidence type="ECO:0000256" key="7">
    <source>
        <dbReference type="ARBA" id="ARBA00023065"/>
    </source>
</evidence>
<evidence type="ECO:0000256" key="6">
    <source>
        <dbReference type="ARBA" id="ARBA00023053"/>
    </source>
</evidence>
<dbReference type="GO" id="GO:0015386">
    <property type="term" value="F:potassium:proton antiporter activity"/>
    <property type="evidence" value="ECO:0007669"/>
    <property type="project" value="TreeGrafter"/>
</dbReference>
<dbReference type="EMBL" id="CAJB01000424">
    <property type="protein sequence ID" value="CCH80341.1"/>
    <property type="molecule type" value="Genomic_DNA"/>
</dbReference>
<sequence length="587" mass="62956">MDWTLIIVVGVAAIVGVAALSTRLGLAAPLSLVVVGALLGFVPGIPILTAPPELILAGVLPPLLYASAVNTPAQDFRRNLRTISSLAVVLVVLTTLATGWLVHLLLPEVGWPAAFALGAVVSPTDAVAATSVGRRLGLPSRLLTILEGEGLVNDASALVLLRSATAAIAVSVSLWEVAGDFLRSVVIACLVGWLVGELNVRIRSHLTESVQNTAISFVVPFVAFLPAEHFEASGVLAVVVAGLVTGHASPRHLPAQSRVTEATNWRTVSFLLESSIFFLMGLSLHTLVEEVNASHDATLGLVRTVAYGLLVTVLVVGARLAFIGPLVAIMRATDQRASELVPLIDERMESLSTLEASERIAPRRMEQVRRRFTRKATDARAHANQTMGWRGGTVLGWAGMRGAITVAAAQTLGDVPHRPQLVLIAFVVSLATLLAIGLTLPPLIRAVHVPPDDPLALRQELTDLLDELIDSADAELDRIEREEHPDPAVLDRLRSDSLLRTRLRLARSQGGATDPDPDEESDEESADVEAPLVSRREEYLRLRLDIIAALRTTVLEARDLGRYSSRALTQAGRMLDLEETRLTALDE</sequence>
<keyword evidence="2" id="KW-0813">Transport</keyword>
<evidence type="ECO:0000256" key="2">
    <source>
        <dbReference type="ARBA" id="ARBA00022448"/>
    </source>
</evidence>
<keyword evidence="5 11" id="KW-1133">Transmembrane helix</keyword>
<evidence type="ECO:0000256" key="4">
    <source>
        <dbReference type="ARBA" id="ARBA00022692"/>
    </source>
</evidence>
<evidence type="ECO:0000256" key="1">
    <source>
        <dbReference type="ARBA" id="ARBA00004651"/>
    </source>
</evidence>
<feature type="transmembrane region" description="Helical" evidence="11">
    <location>
        <begin position="6"/>
        <end position="22"/>
    </location>
</feature>
<feature type="transmembrane region" description="Helical" evidence="11">
    <location>
        <begin position="83"/>
        <end position="103"/>
    </location>
</feature>
<comment type="caution">
    <text evidence="13">The sequence shown here is derived from an EMBL/GenBank/DDBJ whole genome shotgun (WGS) entry which is preliminary data.</text>
</comment>
<evidence type="ECO:0000256" key="3">
    <source>
        <dbReference type="ARBA" id="ARBA00022475"/>
    </source>
</evidence>
<keyword evidence="8 11" id="KW-0472">Membrane</keyword>
<accession>A0A077M3G9</accession>
<evidence type="ECO:0000259" key="12">
    <source>
        <dbReference type="Pfam" id="PF00999"/>
    </source>
</evidence>
<dbReference type="GO" id="GO:0005886">
    <property type="term" value="C:plasma membrane"/>
    <property type="evidence" value="ECO:0007669"/>
    <property type="project" value="UniProtKB-SubCell"/>
</dbReference>
<feature type="region of interest" description="Disordered" evidence="10">
    <location>
        <begin position="505"/>
        <end position="530"/>
    </location>
</feature>
<evidence type="ECO:0000313" key="13">
    <source>
        <dbReference type="EMBL" id="CCH80341.1"/>
    </source>
</evidence>
<keyword evidence="7" id="KW-0406">Ion transport</keyword>
<protein>
    <submittedName>
        <fullName evidence="13">Sodium/hydrogen exchanger</fullName>
    </submittedName>
</protein>
<keyword evidence="6" id="KW-0915">Sodium</keyword>
<dbReference type="OrthoDB" id="57886at2"/>
<evidence type="ECO:0000256" key="10">
    <source>
        <dbReference type="SAM" id="MobiDB-lite"/>
    </source>
</evidence>
<feature type="compositionally biased region" description="Acidic residues" evidence="10">
    <location>
        <begin position="515"/>
        <end position="527"/>
    </location>
</feature>
<feature type="transmembrane region" description="Helical" evidence="11">
    <location>
        <begin position="270"/>
        <end position="288"/>
    </location>
</feature>
<dbReference type="Pfam" id="PF00999">
    <property type="entry name" value="Na_H_Exchanger"/>
    <property type="match status" value="1"/>
</dbReference>
<dbReference type="STRING" id="1194083.BN12_890005"/>
<dbReference type="GO" id="GO:0098719">
    <property type="term" value="P:sodium ion import across plasma membrane"/>
    <property type="evidence" value="ECO:0007669"/>
    <property type="project" value="TreeGrafter"/>
</dbReference>
<feature type="transmembrane region" description="Helical" evidence="11">
    <location>
        <begin position="421"/>
        <end position="444"/>
    </location>
</feature>
<comment type="subcellular location">
    <subcellularLocation>
        <location evidence="1">Cell membrane</location>
        <topology evidence="1">Multi-pass membrane protein</topology>
    </subcellularLocation>
</comment>
<dbReference type="Gene3D" id="6.10.140.1330">
    <property type="match status" value="1"/>
</dbReference>
<evidence type="ECO:0000313" key="14">
    <source>
        <dbReference type="Proteomes" id="UP000035721"/>
    </source>
</evidence>
<dbReference type="PANTHER" id="PTHR10110:SF86">
    <property type="entry name" value="SODIUM_HYDROGEN EXCHANGER 7"/>
    <property type="match status" value="1"/>
</dbReference>
<dbReference type="InterPro" id="IPR006153">
    <property type="entry name" value="Cation/H_exchanger_TM"/>
</dbReference>
<evidence type="ECO:0000256" key="11">
    <source>
        <dbReference type="SAM" id="Phobius"/>
    </source>
</evidence>
<name>A0A077M3G9_9MICO</name>
<reference evidence="13 14" key="1">
    <citation type="journal article" date="2013" name="ISME J.">
        <title>A metabolic model for members of the genus Tetrasphaera involved in enhanced biological phosphorus removal.</title>
        <authorList>
            <person name="Kristiansen R."/>
            <person name="Nguyen H.T.T."/>
            <person name="Saunders A.M."/>
            <person name="Nielsen J.L."/>
            <person name="Wimmer R."/>
            <person name="Le V.Q."/>
            <person name="McIlroy S.J."/>
            <person name="Petrovski S."/>
            <person name="Seviour R.J."/>
            <person name="Calteau A."/>
            <person name="Nielsen K.L."/>
            <person name="Nielsen P.H."/>
        </authorList>
    </citation>
    <scope>NUCLEOTIDE SEQUENCE [LARGE SCALE GENOMIC DNA]</scope>
    <source>
        <strain evidence="13 14">T1-X7</strain>
    </source>
</reference>
<keyword evidence="14" id="KW-1185">Reference proteome</keyword>
<proteinExistence type="predicted"/>
<organism evidence="13 14">
    <name type="scientific">Nostocoides japonicum T1-X7</name>
    <dbReference type="NCBI Taxonomy" id="1194083"/>
    <lineage>
        <taxon>Bacteria</taxon>
        <taxon>Bacillati</taxon>
        <taxon>Actinomycetota</taxon>
        <taxon>Actinomycetes</taxon>
        <taxon>Micrococcales</taxon>
        <taxon>Intrasporangiaceae</taxon>
        <taxon>Nostocoides</taxon>
    </lineage>
</organism>
<gene>
    <name evidence="13" type="ORF">BN12_890005</name>
</gene>
<dbReference type="GO" id="GO:0051453">
    <property type="term" value="P:regulation of intracellular pH"/>
    <property type="evidence" value="ECO:0007669"/>
    <property type="project" value="TreeGrafter"/>
</dbReference>
<dbReference type="Proteomes" id="UP000035721">
    <property type="component" value="Unassembled WGS sequence"/>
</dbReference>
<dbReference type="InterPro" id="IPR018422">
    <property type="entry name" value="Cation/H_exchanger_CPA1"/>
</dbReference>